<dbReference type="EMBL" id="CP021744">
    <property type="protein sequence ID" value="ARZ70659.1"/>
    <property type="molecule type" value="Genomic_DNA"/>
</dbReference>
<organism evidence="2 3">
    <name type="scientific">Streptomyces albireticuli</name>
    <dbReference type="NCBI Taxonomy" id="1940"/>
    <lineage>
        <taxon>Bacteria</taxon>
        <taxon>Bacillati</taxon>
        <taxon>Actinomycetota</taxon>
        <taxon>Actinomycetes</taxon>
        <taxon>Kitasatosporales</taxon>
        <taxon>Streptomycetaceae</taxon>
        <taxon>Streptomyces</taxon>
    </lineage>
</organism>
<evidence type="ECO:0000313" key="3">
    <source>
        <dbReference type="Proteomes" id="UP000195755"/>
    </source>
</evidence>
<evidence type="ECO:0008006" key="4">
    <source>
        <dbReference type="Google" id="ProtNLM"/>
    </source>
</evidence>
<proteinExistence type="predicted"/>
<dbReference type="KEGG" id="salj:SMD11_5067"/>
<accession>A0A1Z2L8N3</accession>
<evidence type="ECO:0000313" key="2">
    <source>
        <dbReference type="EMBL" id="ARZ70659.1"/>
    </source>
</evidence>
<dbReference type="AlphaFoldDB" id="A0A1Z2L8N3"/>
<reference evidence="2 3" key="1">
    <citation type="submission" date="2017-06" db="EMBL/GenBank/DDBJ databases">
        <title>Streptomyces albireticuli Genome sequencing and assembly.</title>
        <authorList>
            <person name="Wang Y."/>
            <person name="Du B."/>
            <person name="Ding Y."/>
            <person name="Liu H."/>
            <person name="Hou Q."/>
            <person name="Liu K."/>
            <person name="Yao L."/>
            <person name="Wang C."/>
        </authorList>
    </citation>
    <scope>NUCLEOTIDE SEQUENCE [LARGE SCALE GENOMIC DNA]</scope>
    <source>
        <strain evidence="2 3">MDJK11</strain>
    </source>
</reference>
<dbReference type="Proteomes" id="UP000195755">
    <property type="component" value="Chromosome"/>
</dbReference>
<dbReference type="SUPFAM" id="SSF140453">
    <property type="entry name" value="EsxAB dimer-like"/>
    <property type="match status" value="1"/>
</dbReference>
<protein>
    <recommendedName>
        <fullName evidence="4">PPE family domain-containing protein</fullName>
    </recommendedName>
</protein>
<sequence length="244" mass="26125">MSFTDTARPTDHLAPPQAPEDFMNPLKPLNEVCAVLSPGSWVLKVAELMLPCDPVEWAGEMFAGDWEAYAACSGVWRELGEACGALARNLEGGNRDLDRVWDGSAADAAVRYFDALRKDLYGIRHALTRLGEEYLAVARAVSAAADVLGECLSAIVDAAVSWYITQAAASALCWTGWAAATGYALGAAEAEIMVKHWARATKIVNHAQIVMNASCGVLGRLAGEIAAQLNTFPLPQRAYHHPAV</sequence>
<evidence type="ECO:0000256" key="1">
    <source>
        <dbReference type="SAM" id="MobiDB-lite"/>
    </source>
</evidence>
<dbReference type="InterPro" id="IPR036689">
    <property type="entry name" value="ESAT-6-like_sf"/>
</dbReference>
<dbReference type="RefSeq" id="WP_087928579.1">
    <property type="nucleotide sequence ID" value="NZ_CP021744.1"/>
</dbReference>
<dbReference type="OrthoDB" id="3692598at2"/>
<gene>
    <name evidence="2" type="ORF">SMD11_5067</name>
</gene>
<name>A0A1Z2L8N3_9ACTN</name>
<feature type="region of interest" description="Disordered" evidence="1">
    <location>
        <begin position="1"/>
        <end position="21"/>
    </location>
</feature>